<dbReference type="Proteomes" id="UP000887579">
    <property type="component" value="Unplaced"/>
</dbReference>
<evidence type="ECO:0000313" key="2">
    <source>
        <dbReference type="WBParaSite" id="ES5_v2.g10896.t1"/>
    </source>
</evidence>
<protein>
    <submittedName>
        <fullName evidence="2">Leucine-rich repeat-containing protein</fullName>
    </submittedName>
</protein>
<name>A0AC34F1R1_9BILA</name>
<proteinExistence type="predicted"/>
<evidence type="ECO:0000313" key="1">
    <source>
        <dbReference type="Proteomes" id="UP000887579"/>
    </source>
</evidence>
<reference evidence="2" key="1">
    <citation type="submission" date="2022-11" db="UniProtKB">
        <authorList>
            <consortium name="WormBaseParasite"/>
        </authorList>
    </citation>
    <scope>IDENTIFICATION</scope>
</reference>
<sequence length="903" mass="105013">MVPGSVTFNSITNQVFEFNIATSKISSNNINFDLLIRVRCIKNTQVRGPISEEEILCYENFAKEIEAFSKNEPVKLLCDPKTGNVENVPTGSRYSQKVKCLLNAQKSSFKNVVKAKTLLFEKDDNKKAEGNEATKMKKSCSTGHNLDNQRSEHSCIQSDQLNKIDTLEEETDTVMEYSYSRNFEERRKSESKKIGRPKRYETKEECKKAKAKASKKYSLKKSREFDILKEEVIYLEIANRNLSKKVKDLTKEYIQHFPETEKKLIPNMLNEFSKNNCIDNLKNSTDSSNITNVNNLEADKIDRLQKDNVTSFQEKRKEQQRLAVQRVRERRKKEKKLLQARQELCVKEREELKKHIETIENLMNWMKKSTDFAKRPSHFFNNVKKNQEILPENKKSNNNEIKIDGTDQQSQSSCSKIISSNDCTDYLLNNVDSADHDAQLKVCPELIDNKDDNEFSQFKHSTDSCKLIVLLSKIMDETKNETNLKCDDNNKNDDEEKGLTITNSNILLHNNYANLSTLKLQSCNITYLNLGNNLFHKNDDRNLNEKLWKRLPPNISILNLSGNYLCNLPCLMKALKLSYLAVNNCNLSNICPFFMKSNSAATKKGFILEIQKNPSLKELPFIPEIFYKTRFTKADTLKNFSLSKINVITDNEDFISTSRLPKTNKTILHESKNCEDKNFCKCCGNCGQKTDEKMIEENMIMDFNLIINTSDVRTFGQNFANEKLEKIFKKRIEKIVKEMKHFYGPGKWKTKVKTRLCSDCFKKVKDDNAFEDSNIFEMNKKRKKNTVTNDECTIPTLIPQILPQIQYQQTQLQEYHFKNESFLSKTVLDFSYLKEKYANLQQSNADILNKVKLEKIDSEFDSFRLPESQNPTTENTIEFEYLYPNQNNNNQRQLKDNKDLNKK</sequence>
<dbReference type="WBParaSite" id="ES5_v2.g10896.t1">
    <property type="protein sequence ID" value="ES5_v2.g10896.t1"/>
    <property type="gene ID" value="ES5_v2.g10896"/>
</dbReference>
<organism evidence="1 2">
    <name type="scientific">Panagrolaimus sp. ES5</name>
    <dbReference type="NCBI Taxonomy" id="591445"/>
    <lineage>
        <taxon>Eukaryota</taxon>
        <taxon>Metazoa</taxon>
        <taxon>Ecdysozoa</taxon>
        <taxon>Nematoda</taxon>
        <taxon>Chromadorea</taxon>
        <taxon>Rhabditida</taxon>
        <taxon>Tylenchina</taxon>
        <taxon>Panagrolaimomorpha</taxon>
        <taxon>Panagrolaimoidea</taxon>
        <taxon>Panagrolaimidae</taxon>
        <taxon>Panagrolaimus</taxon>
    </lineage>
</organism>
<accession>A0AC34F1R1</accession>